<sequence>MKKVVVSLCLSLLFFAAQAQNTEKTRKLPAVDVKTLDGKVFNTSQLSNNGKPVIISFWATWCKPCITELINISDVYEDWQKETGVKLVAVSIDDVRNAAKVGPLVNGKAWTYDVYLDQNQDLKRALNVNNVPHTFLLNGNGEIVWQHNAYAEGDEKRLFELVKKVSAGEAISH</sequence>
<evidence type="ECO:0000313" key="4">
    <source>
        <dbReference type="Proteomes" id="UP000644147"/>
    </source>
</evidence>
<dbReference type="InterPro" id="IPR000866">
    <property type="entry name" value="AhpC/TSA"/>
</dbReference>
<dbReference type="PROSITE" id="PS51352">
    <property type="entry name" value="THIOREDOXIN_2"/>
    <property type="match status" value="1"/>
</dbReference>
<dbReference type="InterPro" id="IPR050553">
    <property type="entry name" value="Thioredoxin_ResA/DsbE_sf"/>
</dbReference>
<dbReference type="RefSeq" id="WP_200507003.1">
    <property type="nucleotide sequence ID" value="NZ_JAEHFX010000007.1"/>
</dbReference>
<name>A0ABS1C4R5_9BACT</name>
<keyword evidence="4" id="KW-1185">Reference proteome</keyword>
<evidence type="ECO:0000259" key="2">
    <source>
        <dbReference type="PROSITE" id="PS51352"/>
    </source>
</evidence>
<gene>
    <name evidence="3" type="ORF">I5M27_14320</name>
</gene>
<organism evidence="3 4">
    <name type="scientific">Adhaeribacter terrigena</name>
    <dbReference type="NCBI Taxonomy" id="2793070"/>
    <lineage>
        <taxon>Bacteria</taxon>
        <taxon>Pseudomonadati</taxon>
        <taxon>Bacteroidota</taxon>
        <taxon>Cytophagia</taxon>
        <taxon>Cytophagales</taxon>
        <taxon>Hymenobacteraceae</taxon>
        <taxon>Adhaeribacter</taxon>
    </lineage>
</organism>
<keyword evidence="1" id="KW-0732">Signal</keyword>
<reference evidence="3 4" key="1">
    <citation type="submission" date="2020-12" db="EMBL/GenBank/DDBJ databases">
        <title>Bacterial novel species Adhaeribacter sp. BT258 isolated from soil.</title>
        <authorList>
            <person name="Jung H.-Y."/>
        </authorList>
    </citation>
    <scope>NUCLEOTIDE SEQUENCE [LARGE SCALE GENOMIC DNA]</scope>
    <source>
        <strain evidence="3 4">BT258</strain>
    </source>
</reference>
<feature type="domain" description="Thioredoxin" evidence="2">
    <location>
        <begin position="22"/>
        <end position="167"/>
    </location>
</feature>
<dbReference type="Proteomes" id="UP000644147">
    <property type="component" value="Unassembled WGS sequence"/>
</dbReference>
<comment type="caution">
    <text evidence="3">The sequence shown here is derived from an EMBL/GenBank/DDBJ whole genome shotgun (WGS) entry which is preliminary data.</text>
</comment>
<evidence type="ECO:0000313" key="3">
    <source>
        <dbReference type="EMBL" id="MBK0404167.1"/>
    </source>
</evidence>
<dbReference type="Pfam" id="PF00578">
    <property type="entry name" value="AhpC-TSA"/>
    <property type="match status" value="1"/>
</dbReference>
<feature type="chain" id="PRO_5045247310" evidence="1">
    <location>
        <begin position="20"/>
        <end position="173"/>
    </location>
</feature>
<dbReference type="PANTHER" id="PTHR42852">
    <property type="entry name" value="THIOL:DISULFIDE INTERCHANGE PROTEIN DSBE"/>
    <property type="match status" value="1"/>
</dbReference>
<dbReference type="SUPFAM" id="SSF52833">
    <property type="entry name" value="Thioredoxin-like"/>
    <property type="match status" value="1"/>
</dbReference>
<evidence type="ECO:0000256" key="1">
    <source>
        <dbReference type="SAM" id="SignalP"/>
    </source>
</evidence>
<dbReference type="InterPro" id="IPR013766">
    <property type="entry name" value="Thioredoxin_domain"/>
</dbReference>
<dbReference type="EMBL" id="JAEHFX010000007">
    <property type="protein sequence ID" value="MBK0404167.1"/>
    <property type="molecule type" value="Genomic_DNA"/>
</dbReference>
<dbReference type="Gene3D" id="3.40.30.10">
    <property type="entry name" value="Glutaredoxin"/>
    <property type="match status" value="1"/>
</dbReference>
<dbReference type="CDD" id="cd02966">
    <property type="entry name" value="TlpA_like_family"/>
    <property type="match status" value="1"/>
</dbReference>
<feature type="signal peptide" evidence="1">
    <location>
        <begin position="1"/>
        <end position="19"/>
    </location>
</feature>
<dbReference type="PANTHER" id="PTHR42852:SF13">
    <property type="entry name" value="PROTEIN DIPZ"/>
    <property type="match status" value="1"/>
</dbReference>
<protein>
    <submittedName>
        <fullName evidence="3">TlpA family protein disulfide reductase</fullName>
    </submittedName>
</protein>
<dbReference type="InterPro" id="IPR036249">
    <property type="entry name" value="Thioredoxin-like_sf"/>
</dbReference>
<accession>A0ABS1C4R5</accession>
<proteinExistence type="predicted"/>